<dbReference type="PROSITE" id="PS51371">
    <property type="entry name" value="CBS"/>
    <property type="match status" value="2"/>
</dbReference>
<reference evidence="14 15" key="1">
    <citation type="submission" date="2014-09" db="EMBL/GenBank/DDBJ databases">
        <authorList>
            <person name="Urmite Genomes Urmite Genomes"/>
        </authorList>
    </citation>
    <scope>NUCLEOTIDE SEQUENCE [LARGE SCALE GENOMIC DNA]</scope>
    <source>
        <strain evidence="14 15">ES2</strain>
    </source>
</reference>
<keyword evidence="4 10" id="KW-0812">Transmembrane</keyword>
<evidence type="ECO:0000256" key="10">
    <source>
        <dbReference type="PROSITE-ProRule" id="PRU01193"/>
    </source>
</evidence>
<evidence type="ECO:0000313" key="14">
    <source>
        <dbReference type="EMBL" id="CEG22652.1"/>
    </source>
</evidence>
<dbReference type="SMART" id="SM01091">
    <property type="entry name" value="CorC_HlyC"/>
    <property type="match status" value="1"/>
</dbReference>
<dbReference type="InterPro" id="IPR036318">
    <property type="entry name" value="FAD-bd_PCMH-like_sf"/>
</dbReference>
<dbReference type="EMBL" id="CCXS01000001">
    <property type="protein sequence ID" value="CEG22652.1"/>
    <property type="molecule type" value="Genomic_DNA"/>
</dbReference>
<keyword evidence="8 10" id="KW-0472">Membrane</keyword>
<evidence type="ECO:0000259" key="13">
    <source>
        <dbReference type="PROSITE" id="PS51846"/>
    </source>
</evidence>
<dbReference type="STRING" id="1499687.BN1080_01585"/>
<evidence type="ECO:0000256" key="1">
    <source>
        <dbReference type="ARBA" id="ARBA00004651"/>
    </source>
</evidence>
<dbReference type="Gene3D" id="3.30.465.10">
    <property type="match status" value="1"/>
</dbReference>
<dbReference type="SUPFAM" id="SSF56176">
    <property type="entry name" value="FAD-binding/transporter-associated domain-like"/>
    <property type="match status" value="1"/>
</dbReference>
<dbReference type="GO" id="GO:0050660">
    <property type="term" value="F:flavin adenine dinucleotide binding"/>
    <property type="evidence" value="ECO:0007669"/>
    <property type="project" value="InterPro"/>
</dbReference>
<dbReference type="InterPro" id="IPR016169">
    <property type="entry name" value="FAD-bd_PCMH_sub2"/>
</dbReference>
<dbReference type="RefSeq" id="WP_052651444.1">
    <property type="nucleotide sequence ID" value="NZ_CCXS01000001.1"/>
</dbReference>
<dbReference type="SUPFAM" id="SSF54631">
    <property type="entry name" value="CBS-domain pair"/>
    <property type="match status" value="1"/>
</dbReference>
<evidence type="ECO:0000256" key="6">
    <source>
        <dbReference type="ARBA" id="ARBA00022989"/>
    </source>
</evidence>
<dbReference type="PANTHER" id="PTHR43099">
    <property type="entry name" value="UPF0053 PROTEIN YRKA"/>
    <property type="match status" value="1"/>
</dbReference>
<dbReference type="InterPro" id="IPR005170">
    <property type="entry name" value="Transptr-assoc_dom"/>
</dbReference>
<dbReference type="FunFam" id="3.10.580.10:FF:000002">
    <property type="entry name" value="Magnesium/cobalt efflux protein CorC"/>
    <property type="match status" value="1"/>
</dbReference>
<name>A0A098ELG3_9BACL</name>
<dbReference type="InterPro" id="IPR002550">
    <property type="entry name" value="CNNM"/>
</dbReference>
<feature type="transmembrane region" description="Helical" evidence="11">
    <location>
        <begin position="100"/>
        <end position="125"/>
    </location>
</feature>
<dbReference type="CDD" id="cd04590">
    <property type="entry name" value="CBS_pair_CorC_HlyC_assoc"/>
    <property type="match status" value="1"/>
</dbReference>
<dbReference type="Gene3D" id="3.10.580.10">
    <property type="entry name" value="CBS-domain"/>
    <property type="match status" value="1"/>
</dbReference>
<gene>
    <name evidence="14" type="primary">tlyC_2</name>
    <name evidence="14" type="ORF">BN1080_01585</name>
</gene>
<dbReference type="InterPro" id="IPR000644">
    <property type="entry name" value="CBS_dom"/>
</dbReference>
<keyword evidence="7 9" id="KW-0129">CBS domain</keyword>
<evidence type="ECO:0000256" key="5">
    <source>
        <dbReference type="ARBA" id="ARBA00022737"/>
    </source>
</evidence>
<evidence type="ECO:0000256" key="7">
    <source>
        <dbReference type="ARBA" id="ARBA00023122"/>
    </source>
</evidence>
<comment type="subcellular location">
    <subcellularLocation>
        <location evidence="1">Cell membrane</location>
        <topology evidence="1">Multi-pass membrane protein</topology>
    </subcellularLocation>
</comment>
<evidence type="ECO:0000256" key="9">
    <source>
        <dbReference type="PROSITE-ProRule" id="PRU00703"/>
    </source>
</evidence>
<feature type="domain" description="CBS" evidence="12">
    <location>
        <begin position="222"/>
        <end position="284"/>
    </location>
</feature>
<protein>
    <submittedName>
        <fullName evidence="14">Hemolysin C</fullName>
    </submittedName>
</protein>
<sequence>MDSILYLNLFLVALLIALTALFVGSEFSIIKVRTSRIDQLILEGNKNAIRTRKIVDNLDYYLSACQLGITMTALGLGWLGEPTVERILHPVFENFGVVDPTASILSFGIAFAVVTFLHVVLGELAPKTLAIQYAEPMALFFSKPLVIFGKILNPFIWLMNGSARLLLRMFGIEPAGHEQAHSEEELKIIMNESYQSGEINKTELSYMQNIFSFDERVAKDIMLPRTQMETVSLEMDENDLMEIVRDHQYTRYPVTENGDKDDIIGFVNIKEMLTNFTVNGSLTESVIVHDIPFVLETAPIQDVLLTMQRQQVHMAIVIDEYGGTSGVITMEDILEEIVGEIRDEFDDDERDEIKALDPLNYLVNGRVLLSDLEERFAIVFDDSEDVDTIGGWVQLKNTDITEGGTVQLPTHVITVREMENHQIIMVQLTRKHPKKELSLIKDIRE</sequence>
<evidence type="ECO:0000313" key="15">
    <source>
        <dbReference type="Proteomes" id="UP000043699"/>
    </source>
</evidence>
<feature type="transmembrane region" description="Helical" evidence="11">
    <location>
        <begin position="6"/>
        <end position="30"/>
    </location>
</feature>
<dbReference type="InterPro" id="IPR044751">
    <property type="entry name" value="Ion_transp-like_CBS"/>
</dbReference>
<evidence type="ECO:0000256" key="4">
    <source>
        <dbReference type="ARBA" id="ARBA00022692"/>
    </source>
</evidence>
<evidence type="ECO:0000259" key="12">
    <source>
        <dbReference type="PROSITE" id="PS51371"/>
    </source>
</evidence>
<keyword evidence="15" id="KW-1185">Reference proteome</keyword>
<evidence type="ECO:0000256" key="8">
    <source>
        <dbReference type="ARBA" id="ARBA00023136"/>
    </source>
</evidence>
<dbReference type="PANTHER" id="PTHR43099:SF2">
    <property type="entry name" value="UPF0053 PROTEIN YRKA"/>
    <property type="match status" value="1"/>
</dbReference>
<evidence type="ECO:0000256" key="2">
    <source>
        <dbReference type="ARBA" id="ARBA00006337"/>
    </source>
</evidence>
<dbReference type="InterPro" id="IPR051676">
    <property type="entry name" value="UPF0053_domain"/>
</dbReference>
<dbReference type="Pfam" id="PF03471">
    <property type="entry name" value="CorC_HlyC"/>
    <property type="match status" value="1"/>
</dbReference>
<keyword evidence="5" id="KW-0677">Repeat</keyword>
<keyword evidence="3" id="KW-1003">Cell membrane</keyword>
<dbReference type="SMART" id="SM00116">
    <property type="entry name" value="CBS"/>
    <property type="match status" value="2"/>
</dbReference>
<feature type="transmembrane region" description="Helical" evidence="11">
    <location>
        <begin position="137"/>
        <end position="159"/>
    </location>
</feature>
<dbReference type="Pfam" id="PF00571">
    <property type="entry name" value="CBS"/>
    <property type="match status" value="2"/>
</dbReference>
<dbReference type="Proteomes" id="UP000043699">
    <property type="component" value="Unassembled WGS sequence"/>
</dbReference>
<feature type="domain" description="CBS" evidence="12">
    <location>
        <begin position="287"/>
        <end position="344"/>
    </location>
</feature>
<keyword evidence="6 10" id="KW-1133">Transmembrane helix</keyword>
<organism evidence="14 15">
    <name type="scientific">Planococcus massiliensis</name>
    <dbReference type="NCBI Taxonomy" id="1499687"/>
    <lineage>
        <taxon>Bacteria</taxon>
        <taxon>Bacillati</taxon>
        <taxon>Bacillota</taxon>
        <taxon>Bacilli</taxon>
        <taxon>Bacillales</taxon>
        <taxon>Caryophanaceae</taxon>
        <taxon>Planococcus</taxon>
    </lineage>
</organism>
<comment type="similarity">
    <text evidence="2">Belongs to the UPF0053 family.</text>
</comment>
<evidence type="ECO:0000256" key="3">
    <source>
        <dbReference type="ARBA" id="ARBA00022475"/>
    </source>
</evidence>
<proteinExistence type="inferred from homology"/>
<feature type="domain" description="CNNM transmembrane" evidence="13">
    <location>
        <begin position="1"/>
        <end position="203"/>
    </location>
</feature>
<dbReference type="InterPro" id="IPR046342">
    <property type="entry name" value="CBS_dom_sf"/>
</dbReference>
<dbReference type="GO" id="GO:0005886">
    <property type="term" value="C:plasma membrane"/>
    <property type="evidence" value="ECO:0007669"/>
    <property type="project" value="UniProtKB-SubCell"/>
</dbReference>
<dbReference type="PROSITE" id="PS51846">
    <property type="entry name" value="CNNM"/>
    <property type="match status" value="1"/>
</dbReference>
<dbReference type="Pfam" id="PF01595">
    <property type="entry name" value="CNNM"/>
    <property type="match status" value="1"/>
</dbReference>
<feature type="transmembrane region" description="Helical" evidence="11">
    <location>
        <begin position="60"/>
        <end position="80"/>
    </location>
</feature>
<dbReference type="OrthoDB" id="9798188at2"/>
<dbReference type="AlphaFoldDB" id="A0A098ELG3"/>
<accession>A0A098ELG3</accession>
<evidence type="ECO:0000256" key="11">
    <source>
        <dbReference type="SAM" id="Phobius"/>
    </source>
</evidence>